<organism evidence="1 2">
    <name type="scientific">Pseudohaliea rubra DSM 19751</name>
    <dbReference type="NCBI Taxonomy" id="1265313"/>
    <lineage>
        <taxon>Bacteria</taxon>
        <taxon>Pseudomonadati</taxon>
        <taxon>Pseudomonadota</taxon>
        <taxon>Gammaproteobacteria</taxon>
        <taxon>Cellvibrionales</taxon>
        <taxon>Halieaceae</taxon>
        <taxon>Pseudohaliea</taxon>
    </lineage>
</organism>
<accession>A0A095XZX5</accession>
<dbReference type="AlphaFoldDB" id="A0A095XZX5"/>
<evidence type="ECO:0000313" key="1">
    <source>
        <dbReference type="EMBL" id="KGE05336.1"/>
    </source>
</evidence>
<gene>
    <name evidence="1" type="ORF">HRUBRA_00016</name>
</gene>
<proteinExistence type="predicted"/>
<sequence length="53" mass="5515">MNQEVCRCRPCRHGRCFLSAGAAAGGRSLGGGQYNRKCPRRGPLAGCAAPPAK</sequence>
<keyword evidence="2" id="KW-1185">Reference proteome</keyword>
<dbReference type="STRING" id="1265313.HRUBRA_00016"/>
<comment type="caution">
    <text evidence="1">The sequence shown here is derived from an EMBL/GenBank/DDBJ whole genome shotgun (WGS) entry which is preliminary data.</text>
</comment>
<evidence type="ECO:0000313" key="2">
    <source>
        <dbReference type="Proteomes" id="UP000029640"/>
    </source>
</evidence>
<dbReference type="HOGENOM" id="CLU_3062165_0_0_6"/>
<dbReference type="EMBL" id="AUVB01000001">
    <property type="protein sequence ID" value="KGE05336.1"/>
    <property type="molecule type" value="Genomic_DNA"/>
</dbReference>
<dbReference type="Proteomes" id="UP000029640">
    <property type="component" value="Unassembled WGS sequence"/>
</dbReference>
<reference evidence="1 2" key="1">
    <citation type="journal article" date="2014" name="Genome Announc.">
        <title>Genome Sequence of Gammaproteobacterial Pseudohaliea rubra Type Strain DSM 19751, Isolated from Coastal Seawater of the Mediterranean Sea.</title>
        <authorList>
            <person name="Spring S."/>
            <person name="Fiebig A."/>
            <person name="Riedel T."/>
            <person name="Goker M."/>
            <person name="Klenk H.P."/>
        </authorList>
    </citation>
    <scope>NUCLEOTIDE SEQUENCE [LARGE SCALE GENOMIC DNA]</scope>
    <source>
        <strain evidence="1 2">DSM 19751</strain>
    </source>
</reference>
<protein>
    <submittedName>
        <fullName evidence="1">Uncharacterized protein</fullName>
    </submittedName>
</protein>
<name>A0A095XZX5_9GAMM</name>